<dbReference type="Pfam" id="PF00753">
    <property type="entry name" value="Lactamase_B"/>
    <property type="match status" value="1"/>
</dbReference>
<keyword evidence="2" id="KW-0378">Hydrolase</keyword>
<dbReference type="InterPro" id="IPR048933">
    <property type="entry name" value="B_lactamase-like_C"/>
</dbReference>
<reference evidence="3" key="1">
    <citation type="journal article" date="2019" name="Int. J. Syst. Evol. Microbiol.">
        <title>The Global Catalogue of Microorganisms (GCM) 10K type strain sequencing project: providing services to taxonomists for standard genome sequencing and annotation.</title>
        <authorList>
            <consortium name="The Broad Institute Genomics Platform"/>
            <consortium name="The Broad Institute Genome Sequencing Center for Infectious Disease"/>
            <person name="Wu L."/>
            <person name="Ma J."/>
        </authorList>
    </citation>
    <scope>NUCLEOTIDE SEQUENCE [LARGE SCALE GENOMIC DNA]</scope>
    <source>
        <strain evidence="3">NBRC 105857</strain>
    </source>
</reference>
<dbReference type="PANTHER" id="PTHR23131:SF4">
    <property type="entry name" value="METALLO-BETA-LACTAMASE SUPERFAMILY POTEIN"/>
    <property type="match status" value="1"/>
</dbReference>
<dbReference type="RefSeq" id="WP_284279629.1">
    <property type="nucleotide sequence ID" value="NZ_BSOJ01000006.1"/>
</dbReference>
<dbReference type="EMBL" id="BSOJ01000006">
    <property type="protein sequence ID" value="GLR25289.1"/>
    <property type="molecule type" value="Genomic_DNA"/>
</dbReference>
<dbReference type="InterPro" id="IPR050662">
    <property type="entry name" value="Sec-metab_biosynth-thioest"/>
</dbReference>
<dbReference type="Gene3D" id="3.60.15.10">
    <property type="entry name" value="Ribonuclease Z/Hydroxyacylglutathione hydrolase-like"/>
    <property type="match status" value="1"/>
</dbReference>
<evidence type="ECO:0000313" key="3">
    <source>
        <dbReference type="Proteomes" id="UP001156664"/>
    </source>
</evidence>
<dbReference type="InterPro" id="IPR001279">
    <property type="entry name" value="Metallo-B-lactamas"/>
</dbReference>
<dbReference type="GO" id="GO:0016787">
    <property type="term" value="F:hydrolase activity"/>
    <property type="evidence" value="ECO:0007669"/>
    <property type="project" value="UniProtKB-KW"/>
</dbReference>
<feature type="domain" description="Metallo-beta-lactamase" evidence="1">
    <location>
        <begin position="35"/>
        <end position="253"/>
    </location>
</feature>
<protein>
    <submittedName>
        <fullName evidence="2">Zn-dependent hydrolase</fullName>
    </submittedName>
</protein>
<dbReference type="Proteomes" id="UP001156664">
    <property type="component" value="Unassembled WGS sequence"/>
</dbReference>
<evidence type="ECO:0000259" key="1">
    <source>
        <dbReference type="SMART" id="SM00849"/>
    </source>
</evidence>
<sequence>MGIERLYEPPTIGELTPVAPGVLWLRLPLPFQLDHINVWLIEEDTQYTLVDCGAGLPDVAAIWEQIEQQLFTRKPLGRIVVTHAHPDHIGMAGPLSRKHGAPVLMSASEYFAARALCANLPGFDSHTLAEFMSSHGLVNDQKADETQKARGGLFARLVPEPPLNFLRIQDGDTLEIGGHTWRCMAGYGHCPEHISLICDSLNLMISGDMLLPTISTNVSVYGSEPEGNPLLSFLQSVQTMRTLPDSLTVLPSHGVPFKGLRDRCDQLLRHHDHRLNELLEAVREKGGLSARQAISVLFKREMDGHQTSFAMGEAIAHLHYLWRKGLVQRKAIEGVWTFSAL</sequence>
<accession>A0ABQ5YMF1</accession>
<dbReference type="PANTHER" id="PTHR23131">
    <property type="entry name" value="ENDORIBONUCLEASE LACTB2"/>
    <property type="match status" value="1"/>
</dbReference>
<organism evidence="2 3">
    <name type="scientific">Limnobacter litoralis</name>
    <dbReference type="NCBI Taxonomy" id="481366"/>
    <lineage>
        <taxon>Bacteria</taxon>
        <taxon>Pseudomonadati</taxon>
        <taxon>Pseudomonadota</taxon>
        <taxon>Betaproteobacteria</taxon>
        <taxon>Burkholderiales</taxon>
        <taxon>Burkholderiaceae</taxon>
        <taxon>Limnobacter</taxon>
    </lineage>
</organism>
<dbReference type="Pfam" id="PF21221">
    <property type="entry name" value="B_lactamase-like_C"/>
    <property type="match status" value="1"/>
</dbReference>
<dbReference type="SUPFAM" id="SSF56281">
    <property type="entry name" value="Metallo-hydrolase/oxidoreductase"/>
    <property type="match status" value="1"/>
</dbReference>
<evidence type="ECO:0000313" key="2">
    <source>
        <dbReference type="EMBL" id="GLR25289.1"/>
    </source>
</evidence>
<dbReference type="SMART" id="SM00849">
    <property type="entry name" value="Lactamase_B"/>
    <property type="match status" value="1"/>
</dbReference>
<proteinExistence type="predicted"/>
<dbReference type="InterPro" id="IPR036866">
    <property type="entry name" value="RibonucZ/Hydroxyglut_hydro"/>
</dbReference>
<dbReference type="Gene3D" id="1.10.10.10">
    <property type="entry name" value="Winged helix-like DNA-binding domain superfamily/Winged helix DNA-binding domain"/>
    <property type="match status" value="1"/>
</dbReference>
<dbReference type="InterPro" id="IPR036388">
    <property type="entry name" value="WH-like_DNA-bd_sf"/>
</dbReference>
<gene>
    <name evidence="2" type="ORF">GCM10007875_03770</name>
</gene>
<comment type="caution">
    <text evidence="2">The sequence shown here is derived from an EMBL/GenBank/DDBJ whole genome shotgun (WGS) entry which is preliminary data.</text>
</comment>
<name>A0ABQ5YMF1_9BURK</name>
<keyword evidence="3" id="KW-1185">Reference proteome</keyword>